<comment type="pathway">
    <text evidence="11">Porphyrin-containing compound metabolism; siroheme biosynthesis; precorrin-2 from uroporphyrinogen III: step 1/1.</text>
</comment>
<dbReference type="GO" id="GO:0019354">
    <property type="term" value="P:siroheme biosynthetic process"/>
    <property type="evidence" value="ECO:0007669"/>
    <property type="project" value="InterPro"/>
</dbReference>
<dbReference type="RefSeq" id="WP_206575376.1">
    <property type="nucleotide sequence ID" value="NZ_JAFKCV010000015.1"/>
</dbReference>
<dbReference type="InterPro" id="IPR000878">
    <property type="entry name" value="4pyrrol_Mease"/>
</dbReference>
<evidence type="ECO:0000256" key="11">
    <source>
        <dbReference type="ARBA" id="ARBA00025705"/>
    </source>
</evidence>
<dbReference type="InterPro" id="IPR003043">
    <property type="entry name" value="Uropor_MeTrfase_CS"/>
</dbReference>
<organism evidence="14 15">
    <name type="scientific">Bowmanella dokdonensis</name>
    <dbReference type="NCBI Taxonomy" id="751969"/>
    <lineage>
        <taxon>Bacteria</taxon>
        <taxon>Pseudomonadati</taxon>
        <taxon>Pseudomonadota</taxon>
        <taxon>Gammaproteobacteria</taxon>
        <taxon>Alteromonadales</taxon>
        <taxon>Alteromonadaceae</taxon>
        <taxon>Bowmanella</taxon>
    </lineage>
</organism>
<dbReference type="InterPro" id="IPR014777">
    <property type="entry name" value="4pyrrole_Mease_sub1"/>
</dbReference>
<keyword evidence="4 14" id="KW-0489">Methyltransferase</keyword>
<dbReference type="GO" id="GO:0004851">
    <property type="term" value="F:uroporphyrin-III C-methyltransferase activity"/>
    <property type="evidence" value="ECO:0007669"/>
    <property type="project" value="UniProtKB-EC"/>
</dbReference>
<evidence type="ECO:0000256" key="10">
    <source>
        <dbReference type="ARBA" id="ARBA00023268"/>
    </source>
</evidence>
<keyword evidence="7" id="KW-0560">Oxidoreductase</keyword>
<dbReference type="GO" id="GO:0016829">
    <property type="term" value="F:lyase activity"/>
    <property type="evidence" value="ECO:0007669"/>
    <property type="project" value="UniProtKB-KW"/>
</dbReference>
<evidence type="ECO:0000256" key="1">
    <source>
        <dbReference type="ARBA" id="ARBA00005879"/>
    </source>
</evidence>
<comment type="similarity">
    <text evidence="1">Belongs to the precorrin methyltransferase family.</text>
</comment>
<evidence type="ECO:0000256" key="7">
    <source>
        <dbReference type="ARBA" id="ARBA00023002"/>
    </source>
</evidence>
<evidence type="ECO:0000256" key="2">
    <source>
        <dbReference type="ARBA" id="ARBA00012162"/>
    </source>
</evidence>
<dbReference type="PANTHER" id="PTHR45790">
    <property type="entry name" value="SIROHEME SYNTHASE-RELATED"/>
    <property type="match status" value="1"/>
</dbReference>
<keyword evidence="15" id="KW-1185">Reference proteome</keyword>
<dbReference type="SUPFAM" id="SSF53790">
    <property type="entry name" value="Tetrapyrrole methylase"/>
    <property type="match status" value="1"/>
</dbReference>
<dbReference type="Proteomes" id="UP000664654">
    <property type="component" value="Unassembled WGS sequence"/>
</dbReference>
<evidence type="ECO:0000256" key="5">
    <source>
        <dbReference type="ARBA" id="ARBA00022679"/>
    </source>
</evidence>
<dbReference type="Pfam" id="PF00590">
    <property type="entry name" value="TP_methylase"/>
    <property type="match status" value="1"/>
</dbReference>
<evidence type="ECO:0000259" key="13">
    <source>
        <dbReference type="Pfam" id="PF00590"/>
    </source>
</evidence>
<keyword evidence="3" id="KW-0169">Cobalamin biosynthesis</keyword>
<reference evidence="14" key="1">
    <citation type="submission" date="2021-03" db="EMBL/GenBank/DDBJ databases">
        <title>novel species isolated from a fishpond in China.</title>
        <authorList>
            <person name="Lu H."/>
            <person name="Cai Z."/>
        </authorList>
    </citation>
    <scope>NUCLEOTIDE SEQUENCE</scope>
    <source>
        <strain evidence="14">JCM 30855</strain>
    </source>
</reference>
<dbReference type="EC" id="2.1.1.107" evidence="2"/>
<sequence length="283" mass="30894">MISTFFRAAWPRSGLADRRGHQCLQAASGSSAPGKVYLIGAGPGDAELLTLKAWRMIQQSDLVLFDDLVSEEMLAMLPAHIEKRYVGKRCGQHSLSQQRICQLLVEEAQSGRTIARLKGGDPAVFARSAEECDALEQAGIDFAIVPGITAASGLSAWCGIPLTHRECAQSVRFITARMQSAESEPDWTSLVGNQTETLVFYMGLNRLELICQRLVQHGMDPEMPVAVVEKVSLADQQMILGDLTDIASRVREQSLNGPALILVGEVIRHRYPVSPALLNTIRA</sequence>
<protein>
    <recommendedName>
        <fullName evidence="2">uroporphyrinogen-III C-methyltransferase</fullName>
        <ecNumber evidence="2">2.1.1.107</ecNumber>
    </recommendedName>
</protein>
<evidence type="ECO:0000256" key="6">
    <source>
        <dbReference type="ARBA" id="ARBA00022691"/>
    </source>
</evidence>
<evidence type="ECO:0000313" key="14">
    <source>
        <dbReference type="EMBL" id="MBN7827268.1"/>
    </source>
</evidence>
<keyword evidence="8" id="KW-0456">Lyase</keyword>
<dbReference type="Gene3D" id="3.40.1010.10">
    <property type="entry name" value="Cobalt-precorrin-4 Transmethylase, Domain 1"/>
    <property type="match status" value="1"/>
</dbReference>
<feature type="domain" description="Tetrapyrrole methylase" evidence="13">
    <location>
        <begin position="35"/>
        <end position="246"/>
    </location>
</feature>
<dbReference type="Gene3D" id="3.30.950.10">
    <property type="entry name" value="Methyltransferase, Cobalt-precorrin-4 Transmethylase, Domain 2"/>
    <property type="match status" value="1"/>
</dbReference>
<dbReference type="InterPro" id="IPR050161">
    <property type="entry name" value="Siro_Cobalamin_biosynth"/>
</dbReference>
<dbReference type="InterPro" id="IPR006366">
    <property type="entry name" value="CobA/CysG_C"/>
</dbReference>
<dbReference type="GO" id="GO:0009236">
    <property type="term" value="P:cobalamin biosynthetic process"/>
    <property type="evidence" value="ECO:0007669"/>
    <property type="project" value="UniProtKB-KW"/>
</dbReference>
<evidence type="ECO:0000256" key="8">
    <source>
        <dbReference type="ARBA" id="ARBA00023239"/>
    </source>
</evidence>
<keyword evidence="5 14" id="KW-0808">Transferase</keyword>
<dbReference type="FunFam" id="3.30.950.10:FF:000001">
    <property type="entry name" value="Siroheme synthase"/>
    <property type="match status" value="1"/>
</dbReference>
<dbReference type="NCBIfam" id="NF004790">
    <property type="entry name" value="PRK06136.1"/>
    <property type="match status" value="1"/>
</dbReference>
<dbReference type="AlphaFoldDB" id="A0A939DQT6"/>
<evidence type="ECO:0000256" key="4">
    <source>
        <dbReference type="ARBA" id="ARBA00022603"/>
    </source>
</evidence>
<keyword evidence="6" id="KW-0949">S-adenosyl-L-methionine</keyword>
<dbReference type="CDD" id="cd11642">
    <property type="entry name" value="SUMT"/>
    <property type="match status" value="1"/>
</dbReference>
<gene>
    <name evidence="14" type="primary">cobA</name>
    <name evidence="14" type="ORF">J0A66_18695</name>
</gene>
<dbReference type="PROSITE" id="PS00839">
    <property type="entry name" value="SUMT_1"/>
    <property type="match status" value="1"/>
</dbReference>
<dbReference type="PANTHER" id="PTHR45790:SF3">
    <property type="entry name" value="S-ADENOSYL-L-METHIONINE-DEPENDENT UROPORPHYRINOGEN III METHYLTRANSFERASE, CHLOROPLASTIC"/>
    <property type="match status" value="1"/>
</dbReference>
<dbReference type="EMBL" id="JAFKCV010000015">
    <property type="protein sequence ID" value="MBN7827268.1"/>
    <property type="molecule type" value="Genomic_DNA"/>
</dbReference>
<dbReference type="NCBIfam" id="TIGR01469">
    <property type="entry name" value="cobA_cysG_Cterm"/>
    <property type="match status" value="1"/>
</dbReference>
<dbReference type="GO" id="GO:0016491">
    <property type="term" value="F:oxidoreductase activity"/>
    <property type="evidence" value="ECO:0007669"/>
    <property type="project" value="UniProtKB-KW"/>
</dbReference>
<proteinExistence type="inferred from homology"/>
<dbReference type="GO" id="GO:0032259">
    <property type="term" value="P:methylation"/>
    <property type="evidence" value="ECO:0007669"/>
    <property type="project" value="UniProtKB-KW"/>
</dbReference>
<dbReference type="InterPro" id="IPR014776">
    <property type="entry name" value="4pyrrole_Mease_sub2"/>
</dbReference>
<keyword evidence="9" id="KW-0627">Porphyrin biosynthesis</keyword>
<accession>A0A939DQT6</accession>
<evidence type="ECO:0000256" key="12">
    <source>
        <dbReference type="ARBA" id="ARBA00060548"/>
    </source>
</evidence>
<dbReference type="FunFam" id="3.40.1010.10:FF:000001">
    <property type="entry name" value="Siroheme synthase"/>
    <property type="match status" value="1"/>
</dbReference>
<keyword evidence="10" id="KW-0511">Multifunctional enzyme</keyword>
<dbReference type="InterPro" id="IPR035996">
    <property type="entry name" value="4pyrrol_Methylase_sf"/>
</dbReference>
<comment type="caution">
    <text evidence="14">The sequence shown here is derived from an EMBL/GenBank/DDBJ whole genome shotgun (WGS) entry which is preliminary data.</text>
</comment>
<name>A0A939DQT6_9ALTE</name>
<comment type="pathway">
    <text evidence="12">Cofactor biosynthesis; adenosylcobalamin biosynthesis; precorrin-2 from uroporphyrinogen III: step 1/1.</text>
</comment>
<evidence type="ECO:0000256" key="9">
    <source>
        <dbReference type="ARBA" id="ARBA00023244"/>
    </source>
</evidence>
<evidence type="ECO:0000313" key="15">
    <source>
        <dbReference type="Proteomes" id="UP000664654"/>
    </source>
</evidence>
<evidence type="ECO:0000256" key="3">
    <source>
        <dbReference type="ARBA" id="ARBA00022573"/>
    </source>
</evidence>